<dbReference type="SUPFAM" id="SSF53474">
    <property type="entry name" value="alpha/beta-Hydrolases"/>
    <property type="match status" value="1"/>
</dbReference>
<dbReference type="PANTHER" id="PTHR35602">
    <property type="entry name" value="ESTERASE YQIA-RELATED"/>
    <property type="match status" value="1"/>
</dbReference>
<evidence type="ECO:0000313" key="2">
    <source>
        <dbReference type="Proteomes" id="UP000242999"/>
    </source>
</evidence>
<dbReference type="AlphaFoldDB" id="A0A1H6QKH9"/>
<dbReference type="Gene3D" id="3.40.50.1820">
    <property type="entry name" value="alpha/beta hydrolase"/>
    <property type="match status" value="1"/>
</dbReference>
<evidence type="ECO:0000313" key="1">
    <source>
        <dbReference type="EMBL" id="SEI41454.1"/>
    </source>
</evidence>
<sequence length="201" mass="22368">MRLVYVHGFNSSPASYKAQALASYLACHAPKLDYQVPQLSHWPQTACQTLVDTCCASAGPVLLVGSSLGGFYSHWLLAKGYAHKAVLINPAVWPTRLLPAYLGPQQNLYTQETYQLTQAHLEQIADLELPTCSPKIRAQLRVFLQTGDEVLDYRQALDYFSPAACHLIQGGDHGFQDFDAYIPSLLAFLIPEYFTKTCHPH</sequence>
<gene>
    <name evidence="1" type="ORF">SAMN05421831_101389</name>
</gene>
<keyword evidence="2" id="KW-1185">Reference proteome</keyword>
<proteinExistence type="predicted"/>
<protein>
    <recommendedName>
        <fullName evidence="3">Esterase</fullName>
    </recommendedName>
</protein>
<dbReference type="InterPro" id="IPR029058">
    <property type="entry name" value="AB_hydrolase_fold"/>
</dbReference>
<dbReference type="Proteomes" id="UP000242999">
    <property type="component" value="Unassembled WGS sequence"/>
</dbReference>
<dbReference type="Pfam" id="PF05728">
    <property type="entry name" value="UPF0227"/>
    <property type="match status" value="1"/>
</dbReference>
<dbReference type="EMBL" id="FNYH01000001">
    <property type="protein sequence ID" value="SEI41454.1"/>
    <property type="molecule type" value="Genomic_DNA"/>
</dbReference>
<reference evidence="2" key="1">
    <citation type="submission" date="2016-10" db="EMBL/GenBank/DDBJ databases">
        <authorList>
            <person name="Varghese N."/>
            <person name="Submissions S."/>
        </authorList>
    </citation>
    <scope>NUCLEOTIDE SEQUENCE [LARGE SCALE GENOMIC DNA]</scope>
    <source>
        <strain evidence="2">DSM 7165</strain>
    </source>
</reference>
<organism evidence="1 2">
    <name type="scientific">Allopseudospirillum japonicum</name>
    <dbReference type="NCBI Taxonomy" id="64971"/>
    <lineage>
        <taxon>Bacteria</taxon>
        <taxon>Pseudomonadati</taxon>
        <taxon>Pseudomonadota</taxon>
        <taxon>Gammaproteobacteria</taxon>
        <taxon>Oceanospirillales</taxon>
        <taxon>Oceanospirillaceae</taxon>
        <taxon>Allopseudospirillum</taxon>
    </lineage>
</organism>
<name>A0A1H6QKH9_9GAMM</name>
<accession>A0A1H6QKH9</accession>
<dbReference type="PANTHER" id="PTHR35602:SF3">
    <property type="entry name" value="ESTERASE YQIA"/>
    <property type="match status" value="1"/>
</dbReference>
<dbReference type="InterPro" id="IPR008886">
    <property type="entry name" value="UPF0227/Esterase_YqiA"/>
</dbReference>
<evidence type="ECO:0008006" key="3">
    <source>
        <dbReference type="Google" id="ProtNLM"/>
    </source>
</evidence>
<dbReference type="STRING" id="64971.SAMN05421831_101389"/>
<dbReference type="RefSeq" id="WP_093308254.1">
    <property type="nucleotide sequence ID" value="NZ_FNYH01000001.1"/>
</dbReference>